<keyword evidence="4" id="KW-1185">Reference proteome</keyword>
<dbReference type="Pfam" id="PF04258">
    <property type="entry name" value="Peptidase_A22B"/>
    <property type="match status" value="1"/>
</dbReference>
<keyword evidence="2" id="KW-0812">Transmembrane</keyword>
<dbReference type="PANTHER" id="PTHR12174">
    <property type="entry name" value="SIGNAL PEPTIDE PEPTIDASE"/>
    <property type="match status" value="1"/>
</dbReference>
<dbReference type="GO" id="GO:0033619">
    <property type="term" value="P:membrane protein proteolysis"/>
    <property type="evidence" value="ECO:0007669"/>
    <property type="project" value="TreeGrafter"/>
</dbReference>
<keyword evidence="2" id="KW-0472">Membrane</keyword>
<evidence type="ECO:0000313" key="4">
    <source>
        <dbReference type="Proteomes" id="UP001386955"/>
    </source>
</evidence>
<comment type="caution">
    <text evidence="3">The sequence shown here is derived from an EMBL/GenBank/DDBJ whole genome shotgun (WGS) entry which is preliminary data.</text>
</comment>
<feature type="transmembrane region" description="Helical" evidence="2">
    <location>
        <begin position="109"/>
        <end position="131"/>
    </location>
</feature>
<dbReference type="Proteomes" id="UP001386955">
    <property type="component" value="Unassembled WGS sequence"/>
</dbReference>
<dbReference type="GO" id="GO:0042500">
    <property type="term" value="F:aspartic endopeptidase activity, intramembrane cleaving"/>
    <property type="evidence" value="ECO:0007669"/>
    <property type="project" value="InterPro"/>
</dbReference>
<dbReference type="GO" id="GO:0098554">
    <property type="term" value="C:cytoplasmic side of endoplasmic reticulum membrane"/>
    <property type="evidence" value="ECO:0007669"/>
    <property type="project" value="TreeGrafter"/>
</dbReference>
<reference evidence="3 4" key="1">
    <citation type="submission" date="2024-01" db="EMBL/GenBank/DDBJ databases">
        <title>The genomes of 5 underutilized Papilionoideae crops provide insights into root nodulation and disease resistanc.</title>
        <authorList>
            <person name="Jiang F."/>
        </authorList>
    </citation>
    <scope>NUCLEOTIDE SEQUENCE [LARGE SCALE GENOMIC DNA]</scope>
    <source>
        <strain evidence="3">DUOXIRENSHENG_FW03</strain>
        <tissue evidence="3">Leaves</tissue>
    </source>
</reference>
<proteinExistence type="predicted"/>
<organism evidence="3 4">
    <name type="scientific">Psophocarpus tetragonolobus</name>
    <name type="common">Winged bean</name>
    <name type="synonym">Dolichos tetragonolobus</name>
    <dbReference type="NCBI Taxonomy" id="3891"/>
    <lineage>
        <taxon>Eukaryota</taxon>
        <taxon>Viridiplantae</taxon>
        <taxon>Streptophyta</taxon>
        <taxon>Embryophyta</taxon>
        <taxon>Tracheophyta</taxon>
        <taxon>Spermatophyta</taxon>
        <taxon>Magnoliopsida</taxon>
        <taxon>eudicotyledons</taxon>
        <taxon>Gunneridae</taxon>
        <taxon>Pentapetalae</taxon>
        <taxon>rosids</taxon>
        <taxon>fabids</taxon>
        <taxon>Fabales</taxon>
        <taxon>Fabaceae</taxon>
        <taxon>Papilionoideae</taxon>
        <taxon>50 kb inversion clade</taxon>
        <taxon>NPAAA clade</taxon>
        <taxon>indigoferoid/millettioid clade</taxon>
        <taxon>Phaseoleae</taxon>
        <taxon>Psophocarpus</taxon>
    </lineage>
</organism>
<dbReference type="GO" id="GO:0098553">
    <property type="term" value="C:lumenal side of endoplasmic reticulum membrane"/>
    <property type="evidence" value="ECO:0007669"/>
    <property type="project" value="TreeGrafter"/>
</dbReference>
<gene>
    <name evidence="3" type="ORF">VNO78_07749</name>
</gene>
<dbReference type="InterPro" id="IPR007369">
    <property type="entry name" value="Peptidase_A22B_SPP"/>
</dbReference>
<keyword evidence="1" id="KW-0378">Hydrolase</keyword>
<dbReference type="AlphaFoldDB" id="A0AAN9SWP1"/>
<keyword evidence="1" id="KW-0645">Protease</keyword>
<name>A0AAN9SWP1_PSOTE</name>
<accession>A0AAN9SWP1</accession>
<feature type="transmembrane region" description="Helical" evidence="2">
    <location>
        <begin position="6"/>
        <end position="27"/>
    </location>
</feature>
<dbReference type="EMBL" id="JAYMYS010000002">
    <property type="protein sequence ID" value="KAK7406130.1"/>
    <property type="molecule type" value="Genomic_DNA"/>
</dbReference>
<sequence>MLYKLMSSWFIEVLVVLFCIGGIEALLPLNQYKILYFCIWLANLLGCPFVQPWDFVLFFDIAKILLPCKTKDDEYILEKPVTQSFYSPKDIMWFKHAGESYSKVPFLGAISYLTLAVSLFCITFVVLWAIYRDESFAWIGQDILVGINFSSIKCFSSPL</sequence>
<keyword evidence="2" id="KW-1133">Transmembrane helix</keyword>
<protein>
    <submittedName>
        <fullName evidence="3">Uncharacterized protein</fullName>
    </submittedName>
</protein>
<feature type="transmembrane region" description="Helical" evidence="2">
    <location>
        <begin position="34"/>
        <end position="53"/>
    </location>
</feature>
<evidence type="ECO:0000256" key="1">
    <source>
        <dbReference type="ARBA" id="ARBA00022670"/>
    </source>
</evidence>
<dbReference type="PANTHER" id="PTHR12174:SF75">
    <property type="entry name" value="SIGNAL PEPTIDE PEPTIDASE-LIKE 2"/>
    <property type="match status" value="1"/>
</dbReference>
<evidence type="ECO:0000313" key="3">
    <source>
        <dbReference type="EMBL" id="KAK7406130.1"/>
    </source>
</evidence>
<dbReference type="GO" id="GO:0030660">
    <property type="term" value="C:Golgi-associated vesicle membrane"/>
    <property type="evidence" value="ECO:0007669"/>
    <property type="project" value="TreeGrafter"/>
</dbReference>
<evidence type="ECO:0000256" key="2">
    <source>
        <dbReference type="SAM" id="Phobius"/>
    </source>
</evidence>
<dbReference type="GO" id="GO:0005765">
    <property type="term" value="C:lysosomal membrane"/>
    <property type="evidence" value="ECO:0007669"/>
    <property type="project" value="TreeGrafter"/>
</dbReference>